<dbReference type="GO" id="GO:0003824">
    <property type="term" value="F:catalytic activity"/>
    <property type="evidence" value="ECO:0007669"/>
    <property type="project" value="InterPro"/>
</dbReference>
<dbReference type="InterPro" id="IPR045851">
    <property type="entry name" value="AMP-bd_C_sf"/>
</dbReference>
<dbReference type="FunFam" id="3.40.50.12780:FF:000012">
    <property type="entry name" value="Non-ribosomal peptide synthetase"/>
    <property type="match status" value="1"/>
</dbReference>
<dbReference type="PROSITE" id="PS50075">
    <property type="entry name" value="CARRIER"/>
    <property type="match status" value="1"/>
</dbReference>
<feature type="domain" description="Carrier" evidence="5">
    <location>
        <begin position="958"/>
        <end position="1033"/>
    </location>
</feature>
<dbReference type="PROSITE" id="PS00455">
    <property type="entry name" value="AMP_BINDING"/>
    <property type="match status" value="1"/>
</dbReference>
<dbReference type="InterPro" id="IPR036736">
    <property type="entry name" value="ACP-like_sf"/>
</dbReference>
<dbReference type="NCBIfam" id="TIGR01733">
    <property type="entry name" value="AA-adenyl-dom"/>
    <property type="match status" value="1"/>
</dbReference>
<dbReference type="Pfam" id="PF00501">
    <property type="entry name" value="AMP-binding"/>
    <property type="match status" value="1"/>
</dbReference>
<dbReference type="Gene3D" id="3.30.559.30">
    <property type="entry name" value="Nonribosomal peptide synthetase, condensation domain"/>
    <property type="match status" value="1"/>
</dbReference>
<dbReference type="InterPro" id="IPR042099">
    <property type="entry name" value="ANL_N_sf"/>
</dbReference>
<dbReference type="Gene3D" id="3.40.50.1820">
    <property type="entry name" value="alpha/beta hydrolase"/>
    <property type="match status" value="1"/>
</dbReference>
<evidence type="ECO:0000313" key="6">
    <source>
        <dbReference type="EMBL" id="ARU62807.1"/>
    </source>
</evidence>
<dbReference type="InterPro" id="IPR000873">
    <property type="entry name" value="AMP-dep_synth/lig_dom"/>
</dbReference>
<dbReference type="PANTHER" id="PTHR45527">
    <property type="entry name" value="NONRIBOSOMAL PEPTIDE SYNTHETASE"/>
    <property type="match status" value="1"/>
</dbReference>
<dbReference type="GO" id="GO:0043041">
    <property type="term" value="P:amino acid activation for nonribosomal peptide biosynthetic process"/>
    <property type="evidence" value="ECO:0007669"/>
    <property type="project" value="TreeGrafter"/>
</dbReference>
<dbReference type="InterPro" id="IPR029058">
    <property type="entry name" value="AB_hydrolase_fold"/>
</dbReference>
<keyword evidence="4" id="KW-0597">Phosphoprotein</keyword>
<dbReference type="Gene3D" id="3.30.300.30">
    <property type="match status" value="1"/>
</dbReference>
<evidence type="ECO:0000313" key="7">
    <source>
        <dbReference type="Proteomes" id="UP000195437"/>
    </source>
</evidence>
<dbReference type="GO" id="GO:0005829">
    <property type="term" value="C:cytosol"/>
    <property type="evidence" value="ECO:0007669"/>
    <property type="project" value="TreeGrafter"/>
</dbReference>
<dbReference type="FunFam" id="3.40.50.980:FF:000001">
    <property type="entry name" value="Non-ribosomal peptide synthetase"/>
    <property type="match status" value="1"/>
</dbReference>
<dbReference type="FunFam" id="3.30.300.30:FF:000010">
    <property type="entry name" value="Enterobactin synthetase component F"/>
    <property type="match status" value="1"/>
</dbReference>
<dbReference type="Gene3D" id="3.30.559.10">
    <property type="entry name" value="Chloramphenicol acetyltransferase-like domain"/>
    <property type="match status" value="1"/>
</dbReference>
<dbReference type="PANTHER" id="PTHR45527:SF1">
    <property type="entry name" value="FATTY ACID SYNTHASE"/>
    <property type="match status" value="1"/>
</dbReference>
<sequence>MWILDQLAPGNPFYNMPNAVRLTGKLDADVLTDTVNEVIYRHETLRTSFEMQEDGLKQVVHAELAIDIPLTDLQHLPEAERFDKGMELAREEEFKRPFDLSQAPFIRARLLRLAPEEHLLLITLHHIISDGWSMGVFFTELAAIYDAFAKDQPVPLPELSIQYADFAEWQYNHLSGQVLDDQLGYWKNRLSGSVPVLQLPTDKPRPAVQSNNGRTYNHFLKPELVQKLQAFNQQERATLFMTLLAAYQVLLARWTGQEDIWVGTPIAGRNVKGIEQLIGFFVNTLVMRSDLSGNPTFRELLRTVHTNALDAFAHQDLPFEKLVEELAPERNRSHPPLFQVMFALQNTPREVVHLQDLTMSPVRYDNGTSKFDISLNCVEKPEGFLCAIEYCSDLFEEATIVRFVEHYENLVGALVDNPDQKVFELPMLTDAELEQMRQWNGELSAPVDACLHGKFEEQAARTPDNVALEFAGETLTYRELNARANQLARHLQTLGVGPESLVTMCVERSLELVIAQLGIQKAGGAYVPVDPANPAERTAFILQDTNATVMVTTSDLAKGFPAHSAQLVCLDSERELLAGYGEENVDSGVAPDNLAYLIYTSGSTGTPKAVAVEHRHVLSSLLATQEEYGFHEHDVVTWIASAAFDIAVFELMSPLLAGGRALIMSRDQILNMEQLLFDLQRVTVMHCVPSLMRRIVDGVKLARQHGAQYDKLRLLFSGGDTVPPQLLHDLNDTFSSAGVHVLYGPTEASILATAHHVKRGETREDRNWIGKRFSNAKLYVCDAYGQPAPLGVPGELHIGGHGVARGYFGRDELTAEKFITVDGQRRYKSGDLVRYLPDGTLEFLGRIDGQVKIRGFRVELGEIETVLTQHEAVKHAVLSVFEHQGDKNLAAYIVPEPGQTAEEAALREYLQNKLPEYMVPAAIVFLDALPLNQNGKIDRKALPAPDAVLTAATRPYVEPRTPLEEQVAAIFADLLGVEQVGAEDNFFDRGGHSLLATMAVSRLKEAFKIDFNLSDLFETATVEGIAAKIESKQGVAAGGATAIKRVDRGALRGGK</sequence>
<dbReference type="InterPro" id="IPR023213">
    <property type="entry name" value="CAT-like_dom_sf"/>
</dbReference>
<dbReference type="InterPro" id="IPR020845">
    <property type="entry name" value="AMP-binding_CS"/>
</dbReference>
<accession>A0A1Y0IQV3</accession>
<dbReference type="EMBL" id="CP021434">
    <property type="protein sequence ID" value="ARU62807.1"/>
    <property type="molecule type" value="Genomic_DNA"/>
</dbReference>
<dbReference type="Pfam" id="PF00668">
    <property type="entry name" value="Condensation"/>
    <property type="match status" value="1"/>
</dbReference>
<reference evidence="7" key="1">
    <citation type="submission" date="2017-05" db="EMBL/GenBank/DDBJ databases">
        <authorList>
            <person name="Sung H."/>
        </authorList>
    </citation>
    <scope>NUCLEOTIDE SEQUENCE [LARGE SCALE GENOMIC DNA]</scope>
    <source>
        <strain evidence="7">AR23208</strain>
    </source>
</reference>
<dbReference type="SUPFAM" id="SSF52777">
    <property type="entry name" value="CoA-dependent acyltransferases"/>
    <property type="match status" value="2"/>
</dbReference>
<dbReference type="CDD" id="cd19531">
    <property type="entry name" value="LCL_NRPS-like"/>
    <property type="match status" value="1"/>
</dbReference>
<dbReference type="AlphaFoldDB" id="A0A1Y0IQV3"/>
<comment type="similarity">
    <text evidence="2">Belongs to the ATP-dependent AMP-binding enzyme family.</text>
</comment>
<name>A0A1Y0IQV3_9BACL</name>
<dbReference type="InterPro" id="IPR025110">
    <property type="entry name" value="AMP-bd_C"/>
</dbReference>
<dbReference type="GO" id="GO:0072330">
    <property type="term" value="P:monocarboxylic acid biosynthetic process"/>
    <property type="evidence" value="ECO:0007669"/>
    <property type="project" value="UniProtKB-ARBA"/>
</dbReference>
<evidence type="ECO:0000256" key="2">
    <source>
        <dbReference type="ARBA" id="ARBA00006432"/>
    </source>
</evidence>
<dbReference type="Proteomes" id="UP000195437">
    <property type="component" value="Chromosome"/>
</dbReference>
<keyword evidence="7" id="KW-1185">Reference proteome</keyword>
<comment type="cofactor">
    <cofactor evidence="1">
        <name>pantetheine 4'-phosphate</name>
        <dbReference type="ChEBI" id="CHEBI:47942"/>
    </cofactor>
</comment>
<dbReference type="GO" id="GO:0044550">
    <property type="term" value="P:secondary metabolite biosynthetic process"/>
    <property type="evidence" value="ECO:0007669"/>
    <property type="project" value="UniProtKB-ARBA"/>
</dbReference>
<proteinExistence type="inferred from homology"/>
<dbReference type="Pfam" id="PF13193">
    <property type="entry name" value="AMP-binding_C"/>
    <property type="match status" value="1"/>
</dbReference>
<dbReference type="SUPFAM" id="SSF47336">
    <property type="entry name" value="ACP-like"/>
    <property type="match status" value="1"/>
</dbReference>
<dbReference type="SUPFAM" id="SSF56801">
    <property type="entry name" value="Acetyl-CoA synthetase-like"/>
    <property type="match status" value="1"/>
</dbReference>
<keyword evidence="3" id="KW-0596">Phosphopantetheine</keyword>
<gene>
    <name evidence="6" type="ORF">CBW65_18890</name>
</gene>
<dbReference type="InterPro" id="IPR010071">
    <property type="entry name" value="AA_adenyl_dom"/>
</dbReference>
<dbReference type="GO" id="GO:0008610">
    <property type="term" value="P:lipid biosynthetic process"/>
    <property type="evidence" value="ECO:0007669"/>
    <property type="project" value="UniProtKB-ARBA"/>
</dbReference>
<evidence type="ECO:0000256" key="1">
    <source>
        <dbReference type="ARBA" id="ARBA00001957"/>
    </source>
</evidence>
<organism evidence="6 7">
    <name type="scientific">Tumebacillus avium</name>
    <dbReference type="NCBI Taxonomy" id="1903704"/>
    <lineage>
        <taxon>Bacteria</taxon>
        <taxon>Bacillati</taxon>
        <taxon>Bacillota</taxon>
        <taxon>Bacilli</taxon>
        <taxon>Bacillales</taxon>
        <taxon>Alicyclobacillaceae</taxon>
        <taxon>Tumebacillus</taxon>
    </lineage>
</organism>
<dbReference type="CDD" id="cd05930">
    <property type="entry name" value="A_NRPS"/>
    <property type="match status" value="1"/>
</dbReference>
<dbReference type="Pfam" id="PF00550">
    <property type="entry name" value="PP-binding"/>
    <property type="match status" value="1"/>
</dbReference>
<dbReference type="FunFam" id="1.10.1200.10:FF:000016">
    <property type="entry name" value="Non-ribosomal peptide synthase"/>
    <property type="match status" value="1"/>
</dbReference>
<dbReference type="InterPro" id="IPR001242">
    <property type="entry name" value="Condensation_dom"/>
</dbReference>
<evidence type="ECO:0000259" key="5">
    <source>
        <dbReference type="PROSITE" id="PS50075"/>
    </source>
</evidence>
<dbReference type="Gene3D" id="3.40.50.12780">
    <property type="entry name" value="N-terminal domain of ligase-like"/>
    <property type="match status" value="1"/>
</dbReference>
<evidence type="ECO:0000256" key="4">
    <source>
        <dbReference type="ARBA" id="ARBA00022553"/>
    </source>
</evidence>
<dbReference type="KEGG" id="tum:CBW65_18890"/>
<protein>
    <recommendedName>
        <fullName evidence="5">Carrier domain-containing protein</fullName>
    </recommendedName>
</protein>
<dbReference type="GO" id="GO:0031177">
    <property type="term" value="F:phosphopantetheine binding"/>
    <property type="evidence" value="ECO:0007669"/>
    <property type="project" value="TreeGrafter"/>
</dbReference>
<evidence type="ECO:0000256" key="3">
    <source>
        <dbReference type="ARBA" id="ARBA00022450"/>
    </source>
</evidence>
<dbReference type="InterPro" id="IPR009081">
    <property type="entry name" value="PP-bd_ACP"/>
</dbReference>